<keyword evidence="2" id="KW-1185">Reference proteome</keyword>
<gene>
    <name evidence="1" type="ORF">BS47DRAFT_1166503</name>
</gene>
<organism evidence="1 2">
    <name type="scientific">Hydnum rufescens UP504</name>
    <dbReference type="NCBI Taxonomy" id="1448309"/>
    <lineage>
        <taxon>Eukaryota</taxon>
        <taxon>Fungi</taxon>
        <taxon>Dikarya</taxon>
        <taxon>Basidiomycota</taxon>
        <taxon>Agaricomycotina</taxon>
        <taxon>Agaricomycetes</taxon>
        <taxon>Cantharellales</taxon>
        <taxon>Hydnaceae</taxon>
        <taxon>Hydnum</taxon>
    </lineage>
</organism>
<protein>
    <submittedName>
        <fullName evidence="1">Uncharacterized protein</fullName>
    </submittedName>
</protein>
<evidence type="ECO:0000313" key="2">
    <source>
        <dbReference type="Proteomes" id="UP000886523"/>
    </source>
</evidence>
<dbReference type="Proteomes" id="UP000886523">
    <property type="component" value="Unassembled WGS sequence"/>
</dbReference>
<dbReference type="EMBL" id="MU128999">
    <property type="protein sequence ID" value="KAF9511520.1"/>
    <property type="molecule type" value="Genomic_DNA"/>
</dbReference>
<sequence length="144" mass="16127">MEDSPDYKWYSENCFFFCAVIYENLVSVGQGVNVSGAPRKISLSLAPELKARIKKRLESLEPSPGIPSLDLRGVFPMGAVSTTPPSGRLPNEFSVAEEREEIARKYRPIPSGKSRSFVRLERPQTAASERVGVFQRLQRLCGFF</sequence>
<comment type="caution">
    <text evidence="1">The sequence shown here is derived from an EMBL/GenBank/DDBJ whole genome shotgun (WGS) entry which is preliminary data.</text>
</comment>
<evidence type="ECO:0000313" key="1">
    <source>
        <dbReference type="EMBL" id="KAF9511520.1"/>
    </source>
</evidence>
<reference evidence="1" key="1">
    <citation type="journal article" date="2020" name="Nat. Commun.">
        <title>Large-scale genome sequencing of mycorrhizal fungi provides insights into the early evolution of symbiotic traits.</title>
        <authorList>
            <person name="Miyauchi S."/>
            <person name="Kiss E."/>
            <person name="Kuo A."/>
            <person name="Drula E."/>
            <person name="Kohler A."/>
            <person name="Sanchez-Garcia M."/>
            <person name="Morin E."/>
            <person name="Andreopoulos B."/>
            <person name="Barry K.W."/>
            <person name="Bonito G."/>
            <person name="Buee M."/>
            <person name="Carver A."/>
            <person name="Chen C."/>
            <person name="Cichocki N."/>
            <person name="Clum A."/>
            <person name="Culley D."/>
            <person name="Crous P.W."/>
            <person name="Fauchery L."/>
            <person name="Girlanda M."/>
            <person name="Hayes R.D."/>
            <person name="Keri Z."/>
            <person name="LaButti K."/>
            <person name="Lipzen A."/>
            <person name="Lombard V."/>
            <person name="Magnuson J."/>
            <person name="Maillard F."/>
            <person name="Murat C."/>
            <person name="Nolan M."/>
            <person name="Ohm R.A."/>
            <person name="Pangilinan J."/>
            <person name="Pereira M.F."/>
            <person name="Perotto S."/>
            <person name="Peter M."/>
            <person name="Pfister S."/>
            <person name="Riley R."/>
            <person name="Sitrit Y."/>
            <person name="Stielow J.B."/>
            <person name="Szollosi G."/>
            <person name="Zifcakova L."/>
            <person name="Stursova M."/>
            <person name="Spatafora J.W."/>
            <person name="Tedersoo L."/>
            <person name="Vaario L.M."/>
            <person name="Yamada A."/>
            <person name="Yan M."/>
            <person name="Wang P."/>
            <person name="Xu J."/>
            <person name="Bruns T."/>
            <person name="Baldrian P."/>
            <person name="Vilgalys R."/>
            <person name="Dunand C."/>
            <person name="Henrissat B."/>
            <person name="Grigoriev I.V."/>
            <person name="Hibbett D."/>
            <person name="Nagy L.G."/>
            <person name="Martin F.M."/>
        </authorList>
    </citation>
    <scope>NUCLEOTIDE SEQUENCE</scope>
    <source>
        <strain evidence="1">UP504</strain>
    </source>
</reference>
<accession>A0A9P6AT65</accession>
<proteinExistence type="predicted"/>
<name>A0A9P6AT65_9AGAM</name>
<dbReference type="AlphaFoldDB" id="A0A9P6AT65"/>